<evidence type="ECO:0000256" key="1">
    <source>
        <dbReference type="SAM" id="SignalP"/>
    </source>
</evidence>
<feature type="signal peptide" evidence="1">
    <location>
        <begin position="1"/>
        <end position="25"/>
    </location>
</feature>
<evidence type="ECO:0000313" key="2">
    <source>
        <dbReference type="EMBL" id="KAA9331946.1"/>
    </source>
</evidence>
<keyword evidence="3" id="KW-1185">Reference proteome</keyword>
<dbReference type="EMBL" id="VTWT01000007">
    <property type="protein sequence ID" value="KAA9331946.1"/>
    <property type="molecule type" value="Genomic_DNA"/>
</dbReference>
<proteinExistence type="predicted"/>
<protein>
    <recommendedName>
        <fullName evidence="4">PQQ-binding-like beta-propeller repeat protein</fullName>
    </recommendedName>
</protein>
<name>A0A5N1IUE1_9BACT</name>
<sequence length="173" mass="19062">MKWKFLIIFACTVFALSKSSLPLLAQTPALSWSHVYGNPKEEEFGHASVRLNATTYLHGGSFRVNTSPHTNPYLVFTDLNGNFLGDKVYQNLDNGIITGLAVNEDGTFVACGLYTDSVGSGALFFFKADQAGNIIWRRSFTGALGNYQKISRLPDGYLLISSNQVRLIKTDLN</sequence>
<evidence type="ECO:0000313" key="3">
    <source>
        <dbReference type="Proteomes" id="UP000326570"/>
    </source>
</evidence>
<reference evidence="2 3" key="1">
    <citation type="submission" date="2019-09" db="EMBL/GenBank/DDBJ databases">
        <title>Genome sequence of Adhaeribacter sp. M2.</title>
        <authorList>
            <person name="Srinivasan S."/>
        </authorList>
    </citation>
    <scope>NUCLEOTIDE SEQUENCE [LARGE SCALE GENOMIC DNA]</scope>
    <source>
        <strain evidence="2 3">M2</strain>
    </source>
</reference>
<accession>A0A5N1IUE1</accession>
<gene>
    <name evidence="2" type="ORF">F0P94_14210</name>
</gene>
<dbReference type="RefSeq" id="WP_150904555.1">
    <property type="nucleotide sequence ID" value="NZ_VTWT01000007.1"/>
</dbReference>
<organism evidence="2 3">
    <name type="scientific">Adhaeribacter soli</name>
    <dbReference type="NCBI Taxonomy" id="2607655"/>
    <lineage>
        <taxon>Bacteria</taxon>
        <taxon>Pseudomonadati</taxon>
        <taxon>Bacteroidota</taxon>
        <taxon>Cytophagia</taxon>
        <taxon>Cytophagales</taxon>
        <taxon>Hymenobacteraceae</taxon>
        <taxon>Adhaeribacter</taxon>
    </lineage>
</organism>
<comment type="caution">
    <text evidence="2">The sequence shown here is derived from an EMBL/GenBank/DDBJ whole genome shotgun (WGS) entry which is preliminary data.</text>
</comment>
<feature type="chain" id="PRO_5024841907" description="PQQ-binding-like beta-propeller repeat protein" evidence="1">
    <location>
        <begin position="26"/>
        <end position="173"/>
    </location>
</feature>
<dbReference type="Proteomes" id="UP000326570">
    <property type="component" value="Unassembled WGS sequence"/>
</dbReference>
<keyword evidence="1" id="KW-0732">Signal</keyword>
<evidence type="ECO:0008006" key="4">
    <source>
        <dbReference type="Google" id="ProtNLM"/>
    </source>
</evidence>
<dbReference type="SUPFAM" id="SSF101898">
    <property type="entry name" value="NHL repeat"/>
    <property type="match status" value="1"/>
</dbReference>
<dbReference type="AlphaFoldDB" id="A0A5N1IUE1"/>